<evidence type="ECO:0000256" key="7">
    <source>
        <dbReference type="ARBA" id="ARBA00022989"/>
    </source>
</evidence>
<feature type="transmembrane region" description="Helical" evidence="16">
    <location>
        <begin position="12"/>
        <end position="33"/>
    </location>
</feature>
<feature type="transmembrane region" description="Helical" evidence="16">
    <location>
        <begin position="72"/>
        <end position="95"/>
    </location>
</feature>
<keyword evidence="6" id="KW-0573">Peptidoglycan synthesis</keyword>
<evidence type="ECO:0000256" key="10">
    <source>
        <dbReference type="ARBA" id="ARBA00033270"/>
    </source>
</evidence>
<evidence type="ECO:0000256" key="1">
    <source>
        <dbReference type="ARBA" id="ARBA00004141"/>
    </source>
</evidence>
<keyword evidence="4 16" id="KW-0812">Transmembrane</keyword>
<evidence type="ECO:0000313" key="17">
    <source>
        <dbReference type="EMBL" id="TKZ35936.1"/>
    </source>
</evidence>
<evidence type="ECO:0000256" key="14">
    <source>
        <dbReference type="ARBA" id="ARBA00044770"/>
    </source>
</evidence>
<keyword evidence="5" id="KW-0133">Cell shape</keyword>
<evidence type="ECO:0000256" key="2">
    <source>
        <dbReference type="ARBA" id="ARBA00022676"/>
    </source>
</evidence>
<dbReference type="Proteomes" id="UP000310168">
    <property type="component" value="Unassembled WGS sequence"/>
</dbReference>
<evidence type="ECO:0000256" key="5">
    <source>
        <dbReference type="ARBA" id="ARBA00022960"/>
    </source>
</evidence>
<accession>A0ABY2TUW0</accession>
<feature type="transmembrane region" description="Helical" evidence="16">
    <location>
        <begin position="45"/>
        <end position="65"/>
    </location>
</feature>
<dbReference type="PANTHER" id="PTHR30474:SF2">
    <property type="entry name" value="PEPTIDOGLYCAN GLYCOSYLTRANSFERASE FTSW-RELATED"/>
    <property type="match status" value="1"/>
</dbReference>
<feature type="transmembrane region" description="Helical" evidence="16">
    <location>
        <begin position="186"/>
        <end position="206"/>
    </location>
</feature>
<name>A0ABY2TUW0_9SPIR</name>
<evidence type="ECO:0000256" key="13">
    <source>
        <dbReference type="ARBA" id="ARBA00041418"/>
    </source>
</evidence>
<keyword evidence="3" id="KW-0808">Transferase</keyword>
<evidence type="ECO:0000256" key="6">
    <source>
        <dbReference type="ARBA" id="ARBA00022984"/>
    </source>
</evidence>
<keyword evidence="8 16" id="KW-0472">Membrane</keyword>
<feature type="transmembrane region" description="Helical" evidence="16">
    <location>
        <begin position="101"/>
        <end position="129"/>
    </location>
</feature>
<evidence type="ECO:0000256" key="8">
    <source>
        <dbReference type="ARBA" id="ARBA00023136"/>
    </source>
</evidence>
<feature type="transmembrane region" description="Helical" evidence="16">
    <location>
        <begin position="340"/>
        <end position="358"/>
    </location>
</feature>
<evidence type="ECO:0000256" key="12">
    <source>
        <dbReference type="ARBA" id="ARBA00041185"/>
    </source>
</evidence>
<reference evidence="17 18" key="1">
    <citation type="journal article" date="2019" name="Anaerobe">
        <title>Brachyspira catarrhinii sp. nov., an anaerobic intestinal spirochaete isolated from vervet monkeys may have been misidentified as Brachyspira aalborgi in previous studies.</title>
        <authorList>
            <person name="Phillips N.D."/>
            <person name="La T."/>
            <person name="Hampson D.J."/>
        </authorList>
    </citation>
    <scope>NUCLEOTIDE SEQUENCE [LARGE SCALE GENOMIC DNA]</scope>
    <source>
        <strain evidence="17 18">Z12</strain>
    </source>
</reference>
<protein>
    <recommendedName>
        <fullName evidence="12">Probable peptidoglycan glycosyltransferase FtsW</fullName>
        <ecNumber evidence="14">2.4.99.28</ecNumber>
    </recommendedName>
    <alternativeName>
        <fullName evidence="13">Cell division protein FtsW</fullName>
    </alternativeName>
    <alternativeName>
        <fullName evidence="10">Cell wall polymerase</fullName>
    </alternativeName>
    <alternativeName>
        <fullName evidence="9">Peptidoglycan polymerase</fullName>
    </alternativeName>
</protein>
<comment type="similarity">
    <text evidence="11">Belongs to the SEDS family. FtsW subfamily.</text>
</comment>
<dbReference type="PANTHER" id="PTHR30474">
    <property type="entry name" value="CELL CYCLE PROTEIN"/>
    <property type="match status" value="1"/>
</dbReference>
<evidence type="ECO:0000256" key="3">
    <source>
        <dbReference type="ARBA" id="ARBA00022679"/>
    </source>
</evidence>
<comment type="subcellular location">
    <subcellularLocation>
        <location evidence="1">Membrane</location>
        <topology evidence="1">Multi-pass membrane protein</topology>
    </subcellularLocation>
</comment>
<organism evidence="17 18">
    <name type="scientific">Brachyspira catarrhinii</name>
    <dbReference type="NCBI Taxonomy" id="2528966"/>
    <lineage>
        <taxon>Bacteria</taxon>
        <taxon>Pseudomonadati</taxon>
        <taxon>Spirochaetota</taxon>
        <taxon>Spirochaetia</taxon>
        <taxon>Brachyspirales</taxon>
        <taxon>Brachyspiraceae</taxon>
        <taxon>Brachyspira</taxon>
    </lineage>
</organism>
<proteinExistence type="inferred from homology"/>
<keyword evidence="2" id="KW-0328">Glycosyltransferase</keyword>
<comment type="catalytic activity">
    <reaction evidence="15">
        <text>[GlcNAc-(1-&gt;4)-Mur2Ac(oyl-L-Ala-gamma-D-Glu-L-Lys-D-Ala-D-Ala)](n)-di-trans,octa-cis-undecaprenyl diphosphate + beta-D-GlcNAc-(1-&gt;4)-Mur2Ac(oyl-L-Ala-gamma-D-Glu-L-Lys-D-Ala-D-Ala)-di-trans,octa-cis-undecaprenyl diphosphate = [GlcNAc-(1-&gt;4)-Mur2Ac(oyl-L-Ala-gamma-D-Glu-L-Lys-D-Ala-D-Ala)](n+1)-di-trans,octa-cis-undecaprenyl diphosphate + di-trans,octa-cis-undecaprenyl diphosphate + H(+)</text>
        <dbReference type="Rhea" id="RHEA:23708"/>
        <dbReference type="Rhea" id="RHEA-COMP:9602"/>
        <dbReference type="Rhea" id="RHEA-COMP:9603"/>
        <dbReference type="ChEBI" id="CHEBI:15378"/>
        <dbReference type="ChEBI" id="CHEBI:58405"/>
        <dbReference type="ChEBI" id="CHEBI:60033"/>
        <dbReference type="ChEBI" id="CHEBI:78435"/>
        <dbReference type="EC" id="2.4.99.28"/>
    </reaction>
</comment>
<comment type="caution">
    <text evidence="17">The sequence shown here is derived from an EMBL/GenBank/DDBJ whole genome shotgun (WGS) entry which is preliminary data.</text>
</comment>
<dbReference type="RefSeq" id="WP_137997596.1">
    <property type="nucleotide sequence ID" value="NZ_SJDU01000039.1"/>
</dbReference>
<evidence type="ECO:0000313" key="18">
    <source>
        <dbReference type="Proteomes" id="UP000310168"/>
    </source>
</evidence>
<feature type="transmembrane region" description="Helical" evidence="16">
    <location>
        <begin position="271"/>
        <end position="293"/>
    </location>
</feature>
<evidence type="ECO:0000256" key="4">
    <source>
        <dbReference type="ARBA" id="ARBA00022692"/>
    </source>
</evidence>
<keyword evidence="18" id="KW-1185">Reference proteome</keyword>
<evidence type="ECO:0000256" key="11">
    <source>
        <dbReference type="ARBA" id="ARBA00038053"/>
    </source>
</evidence>
<keyword evidence="7 16" id="KW-1133">Transmembrane helix</keyword>
<evidence type="ECO:0000256" key="9">
    <source>
        <dbReference type="ARBA" id="ARBA00032370"/>
    </source>
</evidence>
<feature type="transmembrane region" description="Helical" evidence="16">
    <location>
        <begin position="164"/>
        <end position="181"/>
    </location>
</feature>
<dbReference type="Pfam" id="PF01098">
    <property type="entry name" value="FTSW_RODA_SPOVE"/>
    <property type="match status" value="1"/>
</dbReference>
<feature type="transmembrane region" description="Helical" evidence="16">
    <location>
        <begin position="305"/>
        <end position="328"/>
    </location>
</feature>
<evidence type="ECO:0000256" key="15">
    <source>
        <dbReference type="ARBA" id="ARBA00049902"/>
    </source>
</evidence>
<dbReference type="EMBL" id="SJDU01000039">
    <property type="protein sequence ID" value="TKZ35936.1"/>
    <property type="molecule type" value="Genomic_DNA"/>
</dbReference>
<evidence type="ECO:0000256" key="16">
    <source>
        <dbReference type="SAM" id="Phobius"/>
    </source>
</evidence>
<dbReference type="EC" id="2.4.99.28" evidence="14"/>
<dbReference type="InterPro" id="IPR001182">
    <property type="entry name" value="FtsW/RodA"/>
</dbReference>
<sequence length="364" mass="40683">MIRRKLIPDKYLLIIYVALLIAGLLAIYGAQIIHEPNGQYFSNHLHLLIFMLAITILILILPDFFDLLDRIVPLLLVGTLLLLIAVLIFGITVPGSYAKRWLLIASSFTIQPSEIAKITTTIYLASVLSKKGEKLFDLKKGLFPPLIVLLLISVLILVEPDSGTALLFAMVGFSIFSYAGIPTKNLIISAIFLLLLFIIFIFNVPYMRNRVNAYFDPQNQSEEDIYQSRRAKLAFNYGGISGIPDENILEVSTHLPAALTDFIFASVAQRYGLIGDIIILLLFFSFTIRGFIISSRINDLFLKNISFGITIFISLQAYLNIMVATLMIPTTGMPLPIISYGRNALAVNMIMFAILLKITQRIES</sequence>
<feature type="transmembrane region" description="Helical" evidence="16">
    <location>
        <begin position="141"/>
        <end position="158"/>
    </location>
</feature>
<gene>
    <name evidence="17" type="ORF">EZH24_02720</name>
</gene>